<reference evidence="1 2" key="1">
    <citation type="submission" date="2016-07" db="EMBL/GenBank/DDBJ databases">
        <title>Draft genome of the white-rot fungus Obba rivulosa 3A-2.</title>
        <authorList>
            <consortium name="DOE Joint Genome Institute"/>
            <person name="Miettinen O."/>
            <person name="Riley R."/>
            <person name="Acob R."/>
            <person name="Barry K."/>
            <person name="Cullen D."/>
            <person name="De Vries R."/>
            <person name="Hainaut M."/>
            <person name="Hatakka A."/>
            <person name="Henrissat B."/>
            <person name="Hilden K."/>
            <person name="Kuo R."/>
            <person name="Labutti K."/>
            <person name="Lipzen A."/>
            <person name="Makela M.R."/>
            <person name="Sandor L."/>
            <person name="Spatafora J.W."/>
            <person name="Grigoriev I.V."/>
            <person name="Hibbett D.S."/>
        </authorList>
    </citation>
    <scope>NUCLEOTIDE SEQUENCE [LARGE SCALE GENOMIC DNA]</scope>
    <source>
        <strain evidence="1 2">3A-2</strain>
    </source>
</reference>
<organism evidence="1 2">
    <name type="scientific">Obba rivulosa</name>
    <dbReference type="NCBI Taxonomy" id="1052685"/>
    <lineage>
        <taxon>Eukaryota</taxon>
        <taxon>Fungi</taxon>
        <taxon>Dikarya</taxon>
        <taxon>Basidiomycota</taxon>
        <taxon>Agaricomycotina</taxon>
        <taxon>Agaricomycetes</taxon>
        <taxon>Polyporales</taxon>
        <taxon>Gelatoporiaceae</taxon>
        <taxon>Obba</taxon>
    </lineage>
</organism>
<dbReference type="EMBL" id="KV722503">
    <property type="protein sequence ID" value="OCH87007.1"/>
    <property type="molecule type" value="Genomic_DNA"/>
</dbReference>
<sequence>MTSVMFNVLVLTPVCFYCWRSWTMSPVVFFELTLFQQSEHICASVLLLISWSSLFCHGLYDARSFSRFRVKSACPIFRTGRNNALPR</sequence>
<dbReference type="Proteomes" id="UP000250043">
    <property type="component" value="Unassembled WGS sequence"/>
</dbReference>
<evidence type="ECO:0000313" key="2">
    <source>
        <dbReference type="Proteomes" id="UP000250043"/>
    </source>
</evidence>
<name>A0A8E2AUN6_9APHY</name>
<proteinExistence type="predicted"/>
<gene>
    <name evidence="1" type="ORF">OBBRIDRAFT_186156</name>
</gene>
<keyword evidence="2" id="KW-1185">Reference proteome</keyword>
<dbReference type="AlphaFoldDB" id="A0A8E2AUN6"/>
<protein>
    <submittedName>
        <fullName evidence="1">Uncharacterized protein</fullName>
    </submittedName>
</protein>
<evidence type="ECO:0000313" key="1">
    <source>
        <dbReference type="EMBL" id="OCH87007.1"/>
    </source>
</evidence>
<accession>A0A8E2AUN6</accession>